<organism evidence="3 4">
    <name type="scientific">Luedemannella flava</name>
    <dbReference type="NCBI Taxonomy" id="349316"/>
    <lineage>
        <taxon>Bacteria</taxon>
        <taxon>Bacillati</taxon>
        <taxon>Actinomycetota</taxon>
        <taxon>Actinomycetes</taxon>
        <taxon>Micromonosporales</taxon>
        <taxon>Micromonosporaceae</taxon>
        <taxon>Luedemannella</taxon>
    </lineage>
</organism>
<evidence type="ECO:0000259" key="2">
    <source>
        <dbReference type="Pfam" id="PF26571"/>
    </source>
</evidence>
<keyword evidence="1" id="KW-0175">Coiled coil</keyword>
<dbReference type="Gene3D" id="6.10.250.3150">
    <property type="match status" value="1"/>
</dbReference>
<sequence length="341" mass="37162">MRRRHDRRWWTTVGVVLLTLLGVVVAPTGAALATPVVAAADPEESDNGLAAKLEEAAVAYSEAQVKLKKSQKRQAELEKQVKTADKEYLAKSAQVSQMAAGRYKGSQVSILSALLNAKTSSDMMQGATIAAYVIDRDDDLLRELNDLRVNGQQRRADLNKEILEQEKHIKALDKARTKAENALAAAGGMISAGFNGNVGAAKPAPRNADGGWSGQSCNIDDPTGTGGCITKRMHHMLIEAQLANFQRFTRCWRTQSWGEHPKGRACDFSAEKSTFGGTATGDDKRYGDKLAAWAVKNAEALGIMYVIWFNQIWEYGAGWHSYNGDGSPSGDHENHVHISMF</sequence>
<feature type="coiled-coil region" evidence="1">
    <location>
        <begin position="141"/>
        <end position="175"/>
    </location>
</feature>
<dbReference type="Pfam" id="PF26571">
    <property type="entry name" value="VldE"/>
    <property type="match status" value="1"/>
</dbReference>
<gene>
    <name evidence="3" type="ORF">GCM10009682_16650</name>
</gene>
<evidence type="ECO:0000313" key="3">
    <source>
        <dbReference type="EMBL" id="GAA1795557.1"/>
    </source>
</evidence>
<dbReference type="EMBL" id="BAAALT010000039">
    <property type="protein sequence ID" value="GAA1795557.1"/>
    <property type="molecule type" value="Genomic_DNA"/>
</dbReference>
<comment type="caution">
    <text evidence="3">The sequence shown here is derived from an EMBL/GenBank/DDBJ whole genome shotgun (WGS) entry which is preliminary data.</text>
</comment>
<keyword evidence="4" id="KW-1185">Reference proteome</keyword>
<dbReference type="InterPro" id="IPR058593">
    <property type="entry name" value="ARB_07466-like_C"/>
</dbReference>
<dbReference type="Proteomes" id="UP001500218">
    <property type="component" value="Unassembled WGS sequence"/>
</dbReference>
<reference evidence="4" key="1">
    <citation type="journal article" date="2019" name="Int. J. Syst. Evol. Microbiol.">
        <title>The Global Catalogue of Microorganisms (GCM) 10K type strain sequencing project: providing services to taxonomists for standard genome sequencing and annotation.</title>
        <authorList>
            <consortium name="The Broad Institute Genomics Platform"/>
            <consortium name="The Broad Institute Genome Sequencing Center for Infectious Disease"/>
            <person name="Wu L."/>
            <person name="Ma J."/>
        </authorList>
    </citation>
    <scope>NUCLEOTIDE SEQUENCE [LARGE SCALE GENOMIC DNA]</scope>
    <source>
        <strain evidence="4">JCM 13250</strain>
    </source>
</reference>
<evidence type="ECO:0000313" key="4">
    <source>
        <dbReference type="Proteomes" id="UP001500218"/>
    </source>
</evidence>
<accession>A0ABP4Y101</accession>
<name>A0ABP4Y101_9ACTN</name>
<proteinExistence type="predicted"/>
<feature type="coiled-coil region" evidence="1">
    <location>
        <begin position="53"/>
        <end position="87"/>
    </location>
</feature>
<protein>
    <recommendedName>
        <fullName evidence="2">ARB-07466-like C-terminal domain-containing protein</fullName>
    </recommendedName>
</protein>
<evidence type="ECO:0000256" key="1">
    <source>
        <dbReference type="SAM" id="Coils"/>
    </source>
</evidence>
<feature type="domain" description="ARB-07466-like C-terminal" evidence="2">
    <location>
        <begin position="226"/>
        <end position="332"/>
    </location>
</feature>